<evidence type="ECO:0000313" key="2">
    <source>
        <dbReference type="WBParaSite" id="RSKR_0000394500.1"/>
    </source>
</evidence>
<reference evidence="2" key="1">
    <citation type="submission" date="2016-11" db="UniProtKB">
        <authorList>
            <consortium name="WormBaseParasite"/>
        </authorList>
    </citation>
    <scope>IDENTIFICATION</scope>
    <source>
        <strain evidence="2">KR3021</strain>
    </source>
</reference>
<organism evidence="1 2">
    <name type="scientific">Rhabditophanes sp. KR3021</name>
    <dbReference type="NCBI Taxonomy" id="114890"/>
    <lineage>
        <taxon>Eukaryota</taxon>
        <taxon>Metazoa</taxon>
        <taxon>Ecdysozoa</taxon>
        <taxon>Nematoda</taxon>
        <taxon>Chromadorea</taxon>
        <taxon>Rhabditida</taxon>
        <taxon>Tylenchina</taxon>
        <taxon>Panagrolaimomorpha</taxon>
        <taxon>Strongyloidoidea</taxon>
        <taxon>Alloionematidae</taxon>
        <taxon>Rhabditophanes</taxon>
    </lineage>
</organism>
<sequence length="372" mass="41426">MKIYVYVAHLVYVIFRVPSLFVVWPTEHRYNFLATKEFFYDQKVFTPHNAITEVFYGKKVGALLCKSGRHQGPPIEEVVSATKECGRSLQALSNHERVGIVRHLAELMLIKEHDILEANRFDIHNTSQGHLEASTLNKLKLNHAKVVDLHSGLHTIADSDETLIGKVLKRTQISDGLVFEQKSVPIGIFESRPDCLSQGVKEAEESNRYPHSLVQESLCQHSYKLRDAVALIRSREDVADLLQLNDFVDLVILKGSSEMVKQLQQQSNGIPVLESVKSGHTECIVAKNKSIADYFIVSIDSACVFQNVSTRFADGYHFGFGAEVGISNSKKHARGPVDVQGLLTTKWSLVGNATPSSTSRQANIPTNILPLP</sequence>
<accession>A0AC35TSJ9</accession>
<dbReference type="WBParaSite" id="RSKR_0000394500.1">
    <property type="protein sequence ID" value="RSKR_0000394500.1"/>
    <property type="gene ID" value="RSKR_0000394500"/>
</dbReference>
<protein>
    <submittedName>
        <fullName evidence="2">Glutamate-5-semialdehyde dehydrogenase</fullName>
    </submittedName>
</protein>
<proteinExistence type="predicted"/>
<evidence type="ECO:0000313" key="1">
    <source>
        <dbReference type="Proteomes" id="UP000095286"/>
    </source>
</evidence>
<dbReference type="Proteomes" id="UP000095286">
    <property type="component" value="Unplaced"/>
</dbReference>
<name>A0AC35TSJ9_9BILA</name>